<evidence type="ECO:0008006" key="4">
    <source>
        <dbReference type="Google" id="ProtNLM"/>
    </source>
</evidence>
<proteinExistence type="predicted"/>
<feature type="transmembrane region" description="Helical" evidence="1">
    <location>
        <begin position="246"/>
        <end position="264"/>
    </location>
</feature>
<organism evidence="2 3">
    <name type="scientific">Virgibacillus salinus</name>
    <dbReference type="NCBI Taxonomy" id="553311"/>
    <lineage>
        <taxon>Bacteria</taxon>
        <taxon>Bacillati</taxon>
        <taxon>Bacillota</taxon>
        <taxon>Bacilli</taxon>
        <taxon>Bacillales</taxon>
        <taxon>Bacillaceae</taxon>
        <taxon>Virgibacillus</taxon>
    </lineage>
</organism>
<feature type="transmembrane region" description="Helical" evidence="1">
    <location>
        <begin position="148"/>
        <end position="171"/>
    </location>
</feature>
<feature type="transmembrane region" description="Helical" evidence="1">
    <location>
        <begin position="123"/>
        <end position="142"/>
    </location>
</feature>
<keyword evidence="1" id="KW-0472">Membrane</keyword>
<sequence length="394" mass="45637">MNITLKSQLTLHPLTIREDKKHYIVEESLSGDFFEMPKICIDAIHLIKKDVPLDYIEQNLKPQYPEEEVDLVEFAEQLVELGLVKEIDGETLQITKNNDSPRGFTWLSPKVGQFFFNKVTTKLFMAIIILNFLLVIVNPQLLPTYQDLFIFDAMTFNILTFMGISLLLIVIHEFGHILAVRSHGLPAKLDVGHRLLFVVFQTDLSPAWKLPSKQRNVLYLAGICFDQLMILIAFTLKLSFPEASSLFIGFLGIVVLDIFIKTIYQCCFYMKTDIYYLCENLTGCYNLMENGKQYLNKWLPFIKQESTTETFEDEAKFVRMYSFFYLGGVLLTFSIFIIYFIPQLYYAYSQTLPELLHPGGNAYFWDAVVFLGQTIVVFGLLIYSWHKSNTSRTY</sequence>
<name>A0A1H1F004_9BACI</name>
<feature type="transmembrane region" description="Helical" evidence="1">
    <location>
        <begin position="323"/>
        <end position="342"/>
    </location>
</feature>
<feature type="transmembrane region" description="Helical" evidence="1">
    <location>
        <begin position="362"/>
        <end position="385"/>
    </location>
</feature>
<protein>
    <recommendedName>
        <fullName evidence="4">Peptide zinc metalloprotease protein</fullName>
    </recommendedName>
</protein>
<keyword evidence="3" id="KW-1185">Reference proteome</keyword>
<feature type="transmembrane region" description="Helical" evidence="1">
    <location>
        <begin position="217"/>
        <end position="240"/>
    </location>
</feature>
<dbReference type="EMBL" id="FNKD01000003">
    <property type="protein sequence ID" value="SDQ94114.1"/>
    <property type="molecule type" value="Genomic_DNA"/>
</dbReference>
<evidence type="ECO:0000313" key="2">
    <source>
        <dbReference type="EMBL" id="SDQ94114.1"/>
    </source>
</evidence>
<accession>A0A1H1F004</accession>
<keyword evidence="1" id="KW-1133">Transmembrane helix</keyword>
<dbReference type="AlphaFoldDB" id="A0A1H1F004"/>
<gene>
    <name evidence="2" type="ORF">SAMN05216231_3128</name>
</gene>
<keyword evidence="1" id="KW-0812">Transmembrane</keyword>
<dbReference type="RefSeq" id="WP_092493871.1">
    <property type="nucleotide sequence ID" value="NZ_FNKD01000003.1"/>
</dbReference>
<evidence type="ECO:0000256" key="1">
    <source>
        <dbReference type="SAM" id="Phobius"/>
    </source>
</evidence>
<reference evidence="2 3" key="1">
    <citation type="submission" date="2016-10" db="EMBL/GenBank/DDBJ databases">
        <authorList>
            <person name="de Groot N.N."/>
        </authorList>
    </citation>
    <scope>NUCLEOTIDE SEQUENCE [LARGE SCALE GENOMIC DNA]</scope>
    <source>
        <strain evidence="2 3">CGMCC 1.10449</strain>
    </source>
</reference>
<dbReference type="STRING" id="553311.SAMN05216231_3128"/>
<dbReference type="Proteomes" id="UP000199444">
    <property type="component" value="Unassembled WGS sequence"/>
</dbReference>
<evidence type="ECO:0000313" key="3">
    <source>
        <dbReference type="Proteomes" id="UP000199444"/>
    </source>
</evidence>